<protein>
    <recommendedName>
        <fullName evidence="3">aldehyde dehydrogenase (NAD(+))</fullName>
        <ecNumber evidence="3">1.2.1.3</ecNumber>
    </recommendedName>
</protein>
<dbReference type="InterPro" id="IPR016162">
    <property type="entry name" value="Ald_DH_N"/>
</dbReference>
<keyword evidence="9" id="KW-1185">Reference proteome</keyword>
<organism evidence="8 9">
    <name type="scientific">Nocardioides potassii</name>
    <dbReference type="NCBI Taxonomy" id="2911371"/>
    <lineage>
        <taxon>Bacteria</taxon>
        <taxon>Bacillati</taxon>
        <taxon>Actinomycetota</taxon>
        <taxon>Actinomycetes</taxon>
        <taxon>Propionibacteriales</taxon>
        <taxon>Nocardioidaceae</taxon>
        <taxon>Nocardioides</taxon>
    </lineage>
</organism>
<dbReference type="Gene3D" id="3.40.309.10">
    <property type="entry name" value="Aldehyde Dehydrogenase, Chain A, domain 2"/>
    <property type="match status" value="1"/>
</dbReference>
<dbReference type="RefSeq" id="WP_236401900.1">
    <property type="nucleotide sequence ID" value="NZ_JAKJHZ010000007.1"/>
</dbReference>
<comment type="caution">
    <text evidence="8">The sequence shown here is derived from an EMBL/GenBank/DDBJ whole genome shotgun (WGS) entry which is preliminary data.</text>
</comment>
<dbReference type="EMBL" id="JAKJHZ010000007">
    <property type="protein sequence ID" value="MCF6378145.1"/>
    <property type="molecule type" value="Genomic_DNA"/>
</dbReference>
<evidence type="ECO:0000256" key="1">
    <source>
        <dbReference type="ARBA" id="ARBA00009986"/>
    </source>
</evidence>
<dbReference type="PROSITE" id="PS00070">
    <property type="entry name" value="ALDEHYDE_DEHYDR_CYS"/>
    <property type="match status" value="1"/>
</dbReference>
<evidence type="ECO:0000256" key="2">
    <source>
        <dbReference type="ARBA" id="ARBA00023002"/>
    </source>
</evidence>
<evidence type="ECO:0000256" key="6">
    <source>
        <dbReference type="RuleBase" id="RU003345"/>
    </source>
</evidence>
<evidence type="ECO:0000313" key="9">
    <source>
        <dbReference type="Proteomes" id="UP001201161"/>
    </source>
</evidence>
<reference evidence="8 9" key="1">
    <citation type="submission" date="2022-01" db="EMBL/GenBank/DDBJ databases">
        <title>Nocardioides sp. nov., an actinomycete isolated from mining soil.</title>
        <authorList>
            <person name="Liu L."/>
        </authorList>
    </citation>
    <scope>NUCLEOTIDE SEQUENCE [LARGE SCALE GENOMIC DNA]</scope>
    <source>
        <strain evidence="8 9">KLBMP 9356</strain>
    </source>
</reference>
<gene>
    <name evidence="8" type="ORF">L2K70_11075</name>
</gene>
<dbReference type="Gene3D" id="3.40.605.10">
    <property type="entry name" value="Aldehyde Dehydrogenase, Chain A, domain 1"/>
    <property type="match status" value="1"/>
</dbReference>
<proteinExistence type="inferred from homology"/>
<dbReference type="Proteomes" id="UP001201161">
    <property type="component" value="Unassembled WGS sequence"/>
</dbReference>
<accession>A0ABS9HAB4</accession>
<feature type="active site" evidence="5">
    <location>
        <position position="249"/>
    </location>
</feature>
<dbReference type="InterPro" id="IPR029510">
    <property type="entry name" value="Ald_DH_CS_GLU"/>
</dbReference>
<evidence type="ECO:0000313" key="8">
    <source>
        <dbReference type="EMBL" id="MCF6378145.1"/>
    </source>
</evidence>
<dbReference type="SUPFAM" id="SSF53720">
    <property type="entry name" value="ALDH-like"/>
    <property type="match status" value="1"/>
</dbReference>
<comment type="similarity">
    <text evidence="1 6">Belongs to the aldehyde dehydrogenase family.</text>
</comment>
<dbReference type="Pfam" id="PF00171">
    <property type="entry name" value="Aldedh"/>
    <property type="match status" value="1"/>
</dbReference>
<keyword evidence="2 6" id="KW-0560">Oxidoreductase</keyword>
<evidence type="ECO:0000256" key="3">
    <source>
        <dbReference type="ARBA" id="ARBA00024226"/>
    </source>
</evidence>
<sequence length="482" mass="51445">MDIAHTDELFIGSRWVRPASTDEADVVSPFDGRVVRRLPRPSIEDAKSAVAQAAEAFGAWNALSVTQRLERIGRFCEGLDKRKQQIAEVWALESGMPITQCLDLTNAASDLWNLALREAETAPWVEVRDTSMGRLEVRREGVGPTVGVVAFNGPHMQFALAIIPALIAGNTLIVKLPAECRMLGYVFGAAADEAQFPEGVFSLIAGDADVSAYLVEHPEVAAVHFTGGTEVGTSVMKACADRVANVVLELGGKSASIIAADADLDSTIPVLVDSMALYSGQICVAMTRLLVDRSIHDEVVSRLVAGLATLKMGDPTDPETQWGPLAAERFRERAEGYIERAVADGATIAYGGSRPDGFDGYFLEPTLLTGVTNDMEVAQNEIFGPVFVVIPFDTIEEAIEIANDSRYGLSGSVFTSDEATGLRVAREVRSGVFIINGTFPCLAAPFGGMKQSGFGREGGPEGLFALTQMKAITLSTDEPAAV</sequence>
<dbReference type="InterPro" id="IPR015590">
    <property type="entry name" value="Aldehyde_DH_dom"/>
</dbReference>
<dbReference type="InterPro" id="IPR016163">
    <property type="entry name" value="Ald_DH_C"/>
</dbReference>
<name>A0ABS9HAB4_9ACTN</name>
<dbReference type="EC" id="1.2.1.3" evidence="3"/>
<evidence type="ECO:0000256" key="4">
    <source>
        <dbReference type="ARBA" id="ARBA00049194"/>
    </source>
</evidence>
<dbReference type="PANTHER" id="PTHR42804:SF1">
    <property type="entry name" value="ALDEHYDE DEHYDROGENASE-RELATED"/>
    <property type="match status" value="1"/>
</dbReference>
<evidence type="ECO:0000259" key="7">
    <source>
        <dbReference type="Pfam" id="PF00171"/>
    </source>
</evidence>
<dbReference type="PROSITE" id="PS00687">
    <property type="entry name" value="ALDEHYDE_DEHYDR_GLU"/>
    <property type="match status" value="1"/>
</dbReference>
<dbReference type="CDD" id="cd07139">
    <property type="entry name" value="ALDH_AldA-Rv0768"/>
    <property type="match status" value="1"/>
</dbReference>
<dbReference type="InterPro" id="IPR016161">
    <property type="entry name" value="Ald_DH/histidinol_DH"/>
</dbReference>
<evidence type="ECO:0000256" key="5">
    <source>
        <dbReference type="PROSITE-ProRule" id="PRU10007"/>
    </source>
</evidence>
<comment type="catalytic activity">
    <reaction evidence="4">
        <text>an aldehyde + NAD(+) + H2O = a carboxylate + NADH + 2 H(+)</text>
        <dbReference type="Rhea" id="RHEA:16185"/>
        <dbReference type="ChEBI" id="CHEBI:15377"/>
        <dbReference type="ChEBI" id="CHEBI:15378"/>
        <dbReference type="ChEBI" id="CHEBI:17478"/>
        <dbReference type="ChEBI" id="CHEBI:29067"/>
        <dbReference type="ChEBI" id="CHEBI:57540"/>
        <dbReference type="ChEBI" id="CHEBI:57945"/>
        <dbReference type="EC" id="1.2.1.3"/>
    </reaction>
</comment>
<feature type="domain" description="Aldehyde dehydrogenase" evidence="7">
    <location>
        <begin position="15"/>
        <end position="472"/>
    </location>
</feature>
<dbReference type="PANTHER" id="PTHR42804">
    <property type="entry name" value="ALDEHYDE DEHYDROGENASE"/>
    <property type="match status" value="1"/>
</dbReference>
<dbReference type="InterPro" id="IPR016160">
    <property type="entry name" value="Ald_DH_CS_CYS"/>
</dbReference>